<dbReference type="SUPFAM" id="SSF47384">
    <property type="entry name" value="Homodimeric domain of signal transducing histidine kinase"/>
    <property type="match status" value="1"/>
</dbReference>
<dbReference type="GO" id="GO:0005524">
    <property type="term" value="F:ATP binding"/>
    <property type="evidence" value="ECO:0007669"/>
    <property type="project" value="UniProtKB-KW"/>
</dbReference>
<keyword evidence="4 7" id="KW-0808">Transferase</keyword>
<organism evidence="7">
    <name type="scientific">bioreactor metagenome</name>
    <dbReference type="NCBI Taxonomy" id="1076179"/>
    <lineage>
        <taxon>unclassified sequences</taxon>
        <taxon>metagenomes</taxon>
        <taxon>ecological metagenomes</taxon>
    </lineage>
</organism>
<keyword evidence="5 7" id="KW-0418">Kinase</keyword>
<gene>
    <name evidence="7" type="primary">rcsC_212</name>
    <name evidence="7" type="ORF">SDC9_133185</name>
</gene>
<reference evidence="7" key="1">
    <citation type="submission" date="2019-08" db="EMBL/GenBank/DDBJ databases">
        <authorList>
            <person name="Kucharzyk K."/>
            <person name="Murdoch R.W."/>
            <person name="Higgins S."/>
            <person name="Loffler F."/>
        </authorList>
    </citation>
    <scope>NUCLEOTIDE SEQUENCE</scope>
</reference>
<dbReference type="GO" id="GO:0005886">
    <property type="term" value="C:plasma membrane"/>
    <property type="evidence" value="ECO:0007669"/>
    <property type="project" value="TreeGrafter"/>
</dbReference>
<dbReference type="SMART" id="SM00387">
    <property type="entry name" value="HATPase_c"/>
    <property type="match status" value="1"/>
</dbReference>
<dbReference type="SMART" id="SM00388">
    <property type="entry name" value="HisKA"/>
    <property type="match status" value="1"/>
</dbReference>
<comment type="catalytic activity">
    <reaction evidence="1">
        <text>ATP + protein L-histidine = ADP + protein N-phospho-L-histidine.</text>
        <dbReference type="EC" id="2.7.13.3"/>
    </reaction>
</comment>
<dbReference type="InterPro" id="IPR004358">
    <property type="entry name" value="Sig_transdc_His_kin-like_C"/>
</dbReference>
<name>A0A645DC00_9ZZZZ</name>
<evidence type="ECO:0000256" key="2">
    <source>
        <dbReference type="ARBA" id="ARBA00012438"/>
    </source>
</evidence>
<dbReference type="PRINTS" id="PR00344">
    <property type="entry name" value="BCTRLSENSOR"/>
</dbReference>
<dbReference type="InterPro" id="IPR005467">
    <property type="entry name" value="His_kinase_dom"/>
</dbReference>
<dbReference type="PANTHER" id="PTHR43047:SF71">
    <property type="entry name" value="HISTIDINE KINASE CONTAINING CHEY-HOMOLOGOUS RECEIVER DOMAIN-RELATED"/>
    <property type="match status" value="1"/>
</dbReference>
<keyword evidence="3" id="KW-0597">Phosphoprotein</keyword>
<dbReference type="InterPro" id="IPR036097">
    <property type="entry name" value="HisK_dim/P_sf"/>
</dbReference>
<evidence type="ECO:0000259" key="6">
    <source>
        <dbReference type="PROSITE" id="PS50109"/>
    </source>
</evidence>
<accession>A0A645DC00</accession>
<comment type="caution">
    <text evidence="7">The sequence shown here is derived from an EMBL/GenBank/DDBJ whole genome shotgun (WGS) entry which is preliminary data.</text>
</comment>
<dbReference type="CDD" id="cd16922">
    <property type="entry name" value="HATPase_EvgS-ArcB-TorS-like"/>
    <property type="match status" value="1"/>
</dbReference>
<dbReference type="Pfam" id="PF02518">
    <property type="entry name" value="HATPase_c"/>
    <property type="match status" value="1"/>
</dbReference>
<evidence type="ECO:0000256" key="3">
    <source>
        <dbReference type="ARBA" id="ARBA00022553"/>
    </source>
</evidence>
<dbReference type="EMBL" id="VSSQ01034226">
    <property type="protein sequence ID" value="MPM86102.1"/>
    <property type="molecule type" value="Genomic_DNA"/>
</dbReference>
<dbReference type="Pfam" id="PF00512">
    <property type="entry name" value="HisKA"/>
    <property type="match status" value="1"/>
</dbReference>
<dbReference type="Gene3D" id="1.10.287.130">
    <property type="match status" value="1"/>
</dbReference>
<evidence type="ECO:0000256" key="4">
    <source>
        <dbReference type="ARBA" id="ARBA00022679"/>
    </source>
</evidence>
<dbReference type="InterPro" id="IPR036890">
    <property type="entry name" value="HATPase_C_sf"/>
</dbReference>
<sequence length="339" mass="36707">MSHEIRTPLNGILGMAQLLQSPTMSDAERLDYARVIMESGETLLVLLNDILDLSKVEAGRMLLQRQSFLPGMLVKDSLRLYAENAASRGLTLRGQWPEGEPPACLGDPVRVRQMLSNLIHNALKFTERGGVEVIASFRQAGNQVRLHIEVCDTGIGIPSEAQARLFTPFTQVDTSSTRAYGGSGLGLSIVSRLAHLMDGEVGIETILVSSRGVTYQVPLTYRGEPLGEAQDSLIGTIEHSVLGTRYVYDAVGDPVFVIELMRVIHEGDTEAELSRGTKSMTVVGSGIVPVSNAAGEMMRVVRVLDGQHVPGSRVPLGTLVGTWTDADGHRQEQVLAVLR</sequence>
<protein>
    <recommendedName>
        <fullName evidence="2">histidine kinase</fullName>
        <ecNumber evidence="2">2.7.13.3</ecNumber>
    </recommendedName>
</protein>
<dbReference type="CDD" id="cd00082">
    <property type="entry name" value="HisKA"/>
    <property type="match status" value="1"/>
</dbReference>
<evidence type="ECO:0000313" key="7">
    <source>
        <dbReference type="EMBL" id="MPM86102.1"/>
    </source>
</evidence>
<dbReference type="PROSITE" id="PS50109">
    <property type="entry name" value="HIS_KIN"/>
    <property type="match status" value="1"/>
</dbReference>
<dbReference type="SUPFAM" id="SSF55874">
    <property type="entry name" value="ATPase domain of HSP90 chaperone/DNA topoisomerase II/histidine kinase"/>
    <property type="match status" value="1"/>
</dbReference>
<feature type="domain" description="Histidine kinase" evidence="6">
    <location>
        <begin position="1"/>
        <end position="221"/>
    </location>
</feature>
<evidence type="ECO:0000256" key="1">
    <source>
        <dbReference type="ARBA" id="ARBA00000085"/>
    </source>
</evidence>
<dbReference type="GO" id="GO:0009927">
    <property type="term" value="F:histidine phosphotransfer kinase activity"/>
    <property type="evidence" value="ECO:0007669"/>
    <property type="project" value="TreeGrafter"/>
</dbReference>
<dbReference type="EC" id="2.7.13.3" evidence="2"/>
<proteinExistence type="predicted"/>
<dbReference type="InterPro" id="IPR003594">
    <property type="entry name" value="HATPase_dom"/>
</dbReference>
<dbReference type="AlphaFoldDB" id="A0A645DC00"/>
<dbReference type="Gene3D" id="3.30.565.10">
    <property type="entry name" value="Histidine kinase-like ATPase, C-terminal domain"/>
    <property type="match status" value="1"/>
</dbReference>
<dbReference type="FunFam" id="3.30.565.10:FF:000010">
    <property type="entry name" value="Sensor histidine kinase RcsC"/>
    <property type="match status" value="1"/>
</dbReference>
<evidence type="ECO:0000256" key="5">
    <source>
        <dbReference type="ARBA" id="ARBA00022777"/>
    </source>
</evidence>
<dbReference type="GO" id="GO:0000155">
    <property type="term" value="F:phosphorelay sensor kinase activity"/>
    <property type="evidence" value="ECO:0007669"/>
    <property type="project" value="InterPro"/>
</dbReference>
<dbReference type="PANTHER" id="PTHR43047">
    <property type="entry name" value="TWO-COMPONENT HISTIDINE PROTEIN KINASE"/>
    <property type="match status" value="1"/>
</dbReference>
<dbReference type="InterPro" id="IPR003661">
    <property type="entry name" value="HisK_dim/P_dom"/>
</dbReference>